<dbReference type="Proteomes" id="UP000321580">
    <property type="component" value="Unassembled WGS sequence"/>
</dbReference>
<dbReference type="NCBIfam" id="TIGR04131">
    <property type="entry name" value="Bac_Flav_CTERM"/>
    <property type="match status" value="1"/>
</dbReference>
<name>A0A5C6S106_9BACT</name>
<dbReference type="OrthoDB" id="1123245at2"/>
<dbReference type="InterPro" id="IPR036116">
    <property type="entry name" value="FN3_sf"/>
</dbReference>
<dbReference type="InterPro" id="IPR013783">
    <property type="entry name" value="Ig-like_fold"/>
</dbReference>
<evidence type="ECO:0000313" key="2">
    <source>
        <dbReference type="EMBL" id="TXB67689.1"/>
    </source>
</evidence>
<dbReference type="AlphaFoldDB" id="A0A5C6S106"/>
<reference evidence="2 3" key="1">
    <citation type="submission" date="2019-08" db="EMBL/GenBank/DDBJ databases">
        <title>Genome of Phaeodactylibacter luteus.</title>
        <authorList>
            <person name="Bowman J.P."/>
        </authorList>
    </citation>
    <scope>NUCLEOTIDE SEQUENCE [LARGE SCALE GENOMIC DNA]</scope>
    <source>
        <strain evidence="2 3">KCTC 42180</strain>
    </source>
</reference>
<proteinExistence type="predicted"/>
<dbReference type="Gene3D" id="2.60.40.10">
    <property type="entry name" value="Immunoglobulins"/>
    <property type="match status" value="2"/>
</dbReference>
<protein>
    <submittedName>
        <fullName evidence="2">Gliding motility-associated C-terminal domain-containing protein</fullName>
    </submittedName>
</protein>
<gene>
    <name evidence="2" type="ORF">FRY97_04600</name>
</gene>
<dbReference type="EMBL" id="VOOR01000006">
    <property type="protein sequence ID" value="TXB67689.1"/>
    <property type="molecule type" value="Genomic_DNA"/>
</dbReference>
<accession>A0A5C6S106</accession>
<evidence type="ECO:0000256" key="1">
    <source>
        <dbReference type="SAM" id="SignalP"/>
    </source>
</evidence>
<feature type="chain" id="PRO_5022891631" evidence="1">
    <location>
        <begin position="25"/>
        <end position="933"/>
    </location>
</feature>
<organism evidence="2 3">
    <name type="scientific">Phaeodactylibacter luteus</name>
    <dbReference type="NCBI Taxonomy" id="1564516"/>
    <lineage>
        <taxon>Bacteria</taxon>
        <taxon>Pseudomonadati</taxon>
        <taxon>Bacteroidota</taxon>
        <taxon>Saprospiria</taxon>
        <taxon>Saprospirales</taxon>
        <taxon>Haliscomenobacteraceae</taxon>
        <taxon>Phaeodactylibacter</taxon>
    </lineage>
</organism>
<keyword evidence="1" id="KW-0732">Signal</keyword>
<dbReference type="InterPro" id="IPR026341">
    <property type="entry name" value="T9SS_type_B"/>
</dbReference>
<evidence type="ECO:0000313" key="3">
    <source>
        <dbReference type="Proteomes" id="UP000321580"/>
    </source>
</evidence>
<sequence length="933" mass="102958">MIKYLPRTLFLLALFCTISSPLQATHNRAGEIIVRRVFDDCSLPGPEGLTIEATIITYTKASSIPADRDTLVICWGDGFCESVARSNGAGNPPQGELLENDTKRNFYIATHTFPSRGTYKITMTDPNRNGGILNVNFPNSDQIRFHLETTYTFLNPQFQGCNNSPVLLQPPVDIGCVGKVFTHNPNAFDEDNDSLTYEFITPLQDIGTPVTNYEPVTMIGPGIGNQIAINPQTGEITWDAPQRRGEYNIAILIREFRNGQEIGSIVRDMQILIEECENLPPEIEVPFDEICVVAGDVLEFDVIATAPLSESDQLVRLTALGGPFEVAASPATFTPDTDAFEEDPVVKTFRWETPCEAISAQYYQVVFKATDNFFGDTTGLATLKTVRIKVVGPPPEDVQATSEASVVQVSWERPYACEVTENDYFRGFTVWRREGSLDLPIDTCSPGLDGSGYTKLFNAPIMDEEDGRYVYFDENVERGRTYCYRILAEFALSTPTGSTTYNAVESLPSEEVCVQLNRDIPLITHVNVLSTDGANGEIEVCWSKPLAEDLDTLQNPGPYVYEVFRATGLSPAPTDFISTGAIFTSPTFAGANDTCFTDVGLNTAGSAYSYRVAFYVNNEVEPLGETNPASSVFLSIAPTDNANALSWSENVPWNNSEYTVFRQNEAGTFDSLTTVTAQMYRDTGLVNGEEYCYYIRSSGSYGVVGLPSPLLNNSQEACGVPVDNVAPCPPELAVENDCGENISCEDENSLLNTLTWTNPMDICPETDDVVGYRVYYAPFEGEPFQQIAEIADARLNNLEDKPAFGIAGCYAVTAIDTFLNESAFSNIVCVDNCPSYILPNAFTPNGDGQNDIFRPMSSCFIERVEFTVFNRWGQTVFNTTDPQLNWDGKNLTGSNLAEGTYFYKCRYFERRVDGIIPGPEILSGYIELIKGER</sequence>
<keyword evidence="3" id="KW-1185">Reference proteome</keyword>
<comment type="caution">
    <text evidence="2">The sequence shown here is derived from an EMBL/GenBank/DDBJ whole genome shotgun (WGS) entry which is preliminary data.</text>
</comment>
<feature type="signal peptide" evidence="1">
    <location>
        <begin position="1"/>
        <end position="24"/>
    </location>
</feature>
<dbReference type="Pfam" id="PF13585">
    <property type="entry name" value="CHU_C"/>
    <property type="match status" value="1"/>
</dbReference>
<dbReference type="SUPFAM" id="SSF49265">
    <property type="entry name" value="Fibronectin type III"/>
    <property type="match status" value="1"/>
</dbReference>